<dbReference type="Proteomes" id="UP000433071">
    <property type="component" value="Unassembled WGS sequence"/>
</dbReference>
<dbReference type="OrthoDB" id="4080114at2"/>
<dbReference type="PROSITE" id="PS51635">
    <property type="entry name" value="PNPLA"/>
    <property type="match status" value="1"/>
</dbReference>
<feature type="active site" description="Nucleophile" evidence="4">
    <location>
        <position position="41"/>
    </location>
</feature>
<dbReference type="PANTHER" id="PTHR14226:SF29">
    <property type="entry name" value="NEUROPATHY TARGET ESTERASE SWS"/>
    <property type="match status" value="1"/>
</dbReference>
<dbReference type="AlphaFoldDB" id="A0A6I3M417"/>
<dbReference type="InterPro" id="IPR016035">
    <property type="entry name" value="Acyl_Trfase/lysoPLipase"/>
</dbReference>
<evidence type="ECO:0000256" key="2">
    <source>
        <dbReference type="ARBA" id="ARBA00022963"/>
    </source>
</evidence>
<proteinExistence type="predicted"/>
<name>A0A6I3M417_9MICO</name>
<reference evidence="7 8" key="1">
    <citation type="submission" date="2019-11" db="EMBL/GenBank/DDBJ databases">
        <title>Agromyces kandeliae sp. nov., isolated from mangrove soil.</title>
        <authorList>
            <person name="Wang R."/>
        </authorList>
    </citation>
    <scope>NUCLEOTIDE SEQUENCE [LARGE SCALE GENOMIC DNA]</scope>
    <source>
        <strain evidence="7 8">JCM 11433</strain>
    </source>
</reference>
<dbReference type="GO" id="GO:0016787">
    <property type="term" value="F:hydrolase activity"/>
    <property type="evidence" value="ECO:0007669"/>
    <property type="project" value="UniProtKB-UniRule"/>
</dbReference>
<dbReference type="Pfam" id="PF01734">
    <property type="entry name" value="Patatin"/>
    <property type="match status" value="1"/>
</dbReference>
<evidence type="ECO:0000256" key="5">
    <source>
        <dbReference type="SAM" id="Phobius"/>
    </source>
</evidence>
<evidence type="ECO:0000259" key="6">
    <source>
        <dbReference type="PROSITE" id="PS51635"/>
    </source>
</evidence>
<feature type="active site" description="Proton acceptor" evidence="4">
    <location>
        <position position="159"/>
    </location>
</feature>
<feature type="domain" description="PNPLA" evidence="6">
    <location>
        <begin position="8"/>
        <end position="172"/>
    </location>
</feature>
<dbReference type="Gene3D" id="3.40.1090.10">
    <property type="entry name" value="Cytosolic phospholipase A2 catalytic domain"/>
    <property type="match status" value="2"/>
</dbReference>
<organism evidence="7 8">
    <name type="scientific">Agromyces bracchium</name>
    <dbReference type="NCBI Taxonomy" id="88376"/>
    <lineage>
        <taxon>Bacteria</taxon>
        <taxon>Bacillati</taxon>
        <taxon>Actinomycetota</taxon>
        <taxon>Actinomycetes</taxon>
        <taxon>Micrococcales</taxon>
        <taxon>Microbacteriaceae</taxon>
        <taxon>Agromyces</taxon>
    </lineage>
</organism>
<protein>
    <submittedName>
        <fullName evidence="7">Patatin-like phospholipase family protein</fullName>
    </submittedName>
</protein>
<keyword evidence="3 4" id="KW-0443">Lipid metabolism</keyword>
<evidence type="ECO:0000313" key="7">
    <source>
        <dbReference type="EMBL" id="MTH66877.1"/>
    </source>
</evidence>
<dbReference type="SUPFAM" id="SSF52151">
    <property type="entry name" value="FabD/lysophospholipase-like"/>
    <property type="match status" value="1"/>
</dbReference>
<evidence type="ECO:0000256" key="4">
    <source>
        <dbReference type="PROSITE-ProRule" id="PRU01161"/>
    </source>
</evidence>
<evidence type="ECO:0000256" key="3">
    <source>
        <dbReference type="ARBA" id="ARBA00023098"/>
    </source>
</evidence>
<feature type="transmembrane region" description="Helical" evidence="5">
    <location>
        <begin position="6"/>
        <end position="28"/>
    </location>
</feature>
<gene>
    <name evidence="7" type="ORF">GJ743_00640</name>
</gene>
<feature type="short sequence motif" description="GXSXG" evidence="4">
    <location>
        <begin position="39"/>
        <end position="43"/>
    </location>
</feature>
<dbReference type="InterPro" id="IPR050301">
    <property type="entry name" value="NTE"/>
</dbReference>
<keyword evidence="5" id="KW-1133">Transmembrane helix</keyword>
<keyword evidence="8" id="KW-1185">Reference proteome</keyword>
<sequence length="281" mass="29692">MVSGKVAFVLGGGGVLGAVQVGMLRAVLERGIRPDLVVGTSIGAINGAIIAADVDRSLERLEEAWTSREARAITTGMGLRPGRAHVMSTEPLRRMLAYGLVGATAFEDLEIEFRCCAASVERAAEHWFDSGPLVPAVLASAALPGLFPAVRIGDEHFVDGGIVNSIPVGQAADAGATDIYVMQVGRIEHALTPPRNQFENARVAFEISRRHRFARDSAALAAGTRMHVLPTGTASPKENRVSRNLSPAALRRRMATAYGAASAYLDREDEPGGAAAERAVD</sequence>
<keyword evidence="1 4" id="KW-0378">Hydrolase</keyword>
<dbReference type="InterPro" id="IPR002641">
    <property type="entry name" value="PNPLA_dom"/>
</dbReference>
<comment type="caution">
    <text evidence="7">The sequence shown here is derived from an EMBL/GenBank/DDBJ whole genome shotgun (WGS) entry which is preliminary data.</text>
</comment>
<keyword evidence="5" id="KW-0472">Membrane</keyword>
<dbReference type="EMBL" id="WMLB01000002">
    <property type="protein sequence ID" value="MTH66877.1"/>
    <property type="molecule type" value="Genomic_DNA"/>
</dbReference>
<feature type="short sequence motif" description="DGA/G" evidence="4">
    <location>
        <begin position="159"/>
        <end position="161"/>
    </location>
</feature>
<feature type="short sequence motif" description="GXGXXG" evidence="4">
    <location>
        <begin position="12"/>
        <end position="17"/>
    </location>
</feature>
<accession>A0A6I3M417</accession>
<keyword evidence="5" id="KW-0812">Transmembrane</keyword>
<evidence type="ECO:0000256" key="1">
    <source>
        <dbReference type="ARBA" id="ARBA00022801"/>
    </source>
</evidence>
<dbReference type="PANTHER" id="PTHR14226">
    <property type="entry name" value="NEUROPATHY TARGET ESTERASE/SWISS CHEESE D.MELANOGASTER"/>
    <property type="match status" value="1"/>
</dbReference>
<dbReference type="GO" id="GO:0016042">
    <property type="term" value="P:lipid catabolic process"/>
    <property type="evidence" value="ECO:0007669"/>
    <property type="project" value="UniProtKB-UniRule"/>
</dbReference>
<keyword evidence="2 4" id="KW-0442">Lipid degradation</keyword>
<evidence type="ECO:0000313" key="8">
    <source>
        <dbReference type="Proteomes" id="UP000433071"/>
    </source>
</evidence>
<dbReference type="RefSeq" id="WP_155050008.1">
    <property type="nucleotide sequence ID" value="NZ_BAAAIB010000013.1"/>
</dbReference>